<sequence>MNSESGSETVTAAQAGDAAARERLIADHLPLVYNVVGRALDGHADVDDVVQETMLRVVNSLDALREPSSFRSWLVAVAMNEVRRRWTARKAAPVPGLQELTQVVDPAADFVDLTILRLGLTGQRKEVAEATRWLDERERDLLSLWWLETGGELTRAELAAALGLTPQHTAVRVQRMKEQLEIGRQVVRALAADPPCAELSAHTTAWDGKPAVLWRKRIARHIRNCPHCAGHQHTLVPVEGLLAGLPLLLPPPHLAASQHLAAFATTAAQPAPSRTAPAPTRSPAPTRRLHPRDGRAVRAAKAATGVAAALTVLAGVQILRPDPDHAASAPSVSVTLAPPAPAPTTPSPIPSATESPSPPPATTASPPPATTASPPPATTASPEAATTPSAPRKTLEQQLVDLINLQRTKNGCRPLRVNRRLHAAAQGHSDDMAAAGYFDHVDPRGEHADDRMTAAGYQWSAWAENLDRDTSSPNTVLKDWSDGAIHQQNMLDCQYTDAGVGTAPNTDGLLWTLDLGSPG</sequence>
<evidence type="ECO:0008006" key="6">
    <source>
        <dbReference type="Google" id="ProtNLM"/>
    </source>
</evidence>
<feature type="compositionally biased region" description="Pro residues" evidence="1">
    <location>
        <begin position="338"/>
        <end position="349"/>
    </location>
</feature>
<dbReference type="Proteomes" id="UP001500305">
    <property type="component" value="Unassembled WGS sequence"/>
</dbReference>
<dbReference type="EMBL" id="BAAATR010000089">
    <property type="protein sequence ID" value="GAA2281677.1"/>
    <property type="molecule type" value="Genomic_DNA"/>
</dbReference>
<organism evidence="4 5">
    <name type="scientific">Kitasatospora cystarginea</name>
    <dbReference type="NCBI Taxonomy" id="58350"/>
    <lineage>
        <taxon>Bacteria</taxon>
        <taxon>Bacillati</taxon>
        <taxon>Actinomycetota</taxon>
        <taxon>Actinomycetes</taxon>
        <taxon>Kitasatosporales</taxon>
        <taxon>Streptomycetaceae</taxon>
        <taxon>Kitasatospora</taxon>
    </lineage>
</organism>
<accession>A0ABP5RYJ4</accession>
<dbReference type="NCBIfam" id="TIGR02937">
    <property type="entry name" value="sigma70-ECF"/>
    <property type="match status" value="1"/>
</dbReference>
<feature type="compositionally biased region" description="Low complexity" evidence="1">
    <location>
        <begin position="326"/>
        <end position="337"/>
    </location>
</feature>
<evidence type="ECO:0000256" key="1">
    <source>
        <dbReference type="SAM" id="MobiDB-lite"/>
    </source>
</evidence>
<dbReference type="InterPro" id="IPR013325">
    <property type="entry name" value="RNA_pol_sigma_r2"/>
</dbReference>
<evidence type="ECO:0000313" key="4">
    <source>
        <dbReference type="EMBL" id="GAA2281677.1"/>
    </source>
</evidence>
<evidence type="ECO:0000313" key="5">
    <source>
        <dbReference type="Proteomes" id="UP001500305"/>
    </source>
</evidence>
<dbReference type="PANTHER" id="PTHR31157:SF1">
    <property type="entry name" value="SCP DOMAIN-CONTAINING PROTEIN"/>
    <property type="match status" value="1"/>
</dbReference>
<feature type="region of interest" description="Disordered" evidence="1">
    <location>
        <begin position="326"/>
        <end position="392"/>
    </location>
</feature>
<feature type="compositionally biased region" description="Low complexity" evidence="1">
    <location>
        <begin position="266"/>
        <end position="286"/>
    </location>
</feature>
<dbReference type="Gene3D" id="1.10.1740.10">
    <property type="match status" value="1"/>
</dbReference>
<comment type="caution">
    <text evidence="4">The sequence shown here is derived from an EMBL/GenBank/DDBJ whole genome shotgun (WGS) entry which is preliminary data.</text>
</comment>
<feature type="compositionally biased region" description="Pro residues" evidence="1">
    <location>
        <begin position="356"/>
        <end position="377"/>
    </location>
</feature>
<proteinExistence type="predicted"/>
<reference evidence="5" key="1">
    <citation type="journal article" date="2019" name="Int. J. Syst. Evol. Microbiol.">
        <title>The Global Catalogue of Microorganisms (GCM) 10K type strain sequencing project: providing services to taxonomists for standard genome sequencing and annotation.</title>
        <authorList>
            <consortium name="The Broad Institute Genomics Platform"/>
            <consortium name="The Broad Institute Genome Sequencing Center for Infectious Disease"/>
            <person name="Wu L."/>
            <person name="Ma J."/>
        </authorList>
    </citation>
    <scope>NUCLEOTIDE SEQUENCE [LARGE SCALE GENOMIC DNA]</scope>
    <source>
        <strain evidence="5">JCM 7356</strain>
    </source>
</reference>
<evidence type="ECO:0000259" key="2">
    <source>
        <dbReference type="Pfam" id="PF00188"/>
    </source>
</evidence>
<protein>
    <recommendedName>
        <fullName evidence="6">RNA polymerase sigma factor</fullName>
    </recommendedName>
</protein>
<feature type="domain" description="RNA polymerase sigma-70 region 2" evidence="3">
    <location>
        <begin position="24"/>
        <end position="90"/>
    </location>
</feature>
<gene>
    <name evidence="4" type="ORF">GCM10010430_79580</name>
</gene>
<dbReference type="CDD" id="cd05379">
    <property type="entry name" value="CAP_bacterial"/>
    <property type="match status" value="1"/>
</dbReference>
<dbReference type="SUPFAM" id="SSF55797">
    <property type="entry name" value="PR-1-like"/>
    <property type="match status" value="1"/>
</dbReference>
<dbReference type="PANTHER" id="PTHR31157">
    <property type="entry name" value="SCP DOMAIN-CONTAINING PROTEIN"/>
    <property type="match status" value="1"/>
</dbReference>
<dbReference type="Pfam" id="PF00188">
    <property type="entry name" value="CAP"/>
    <property type="match status" value="1"/>
</dbReference>
<dbReference type="SUPFAM" id="SSF88946">
    <property type="entry name" value="Sigma2 domain of RNA polymerase sigma factors"/>
    <property type="match status" value="1"/>
</dbReference>
<feature type="region of interest" description="Disordered" evidence="1">
    <location>
        <begin position="266"/>
        <end position="300"/>
    </location>
</feature>
<name>A0ABP5RYJ4_9ACTN</name>
<keyword evidence="5" id="KW-1185">Reference proteome</keyword>
<dbReference type="RefSeq" id="WP_344641444.1">
    <property type="nucleotide sequence ID" value="NZ_BAAATR010000089.1"/>
</dbReference>
<dbReference type="InterPro" id="IPR007627">
    <property type="entry name" value="RNA_pol_sigma70_r2"/>
</dbReference>
<dbReference type="InterPro" id="IPR014044">
    <property type="entry name" value="CAP_dom"/>
</dbReference>
<feature type="compositionally biased region" description="Low complexity" evidence="1">
    <location>
        <begin position="378"/>
        <end position="391"/>
    </location>
</feature>
<feature type="domain" description="SCP" evidence="2">
    <location>
        <begin position="400"/>
        <end position="513"/>
    </location>
</feature>
<dbReference type="Pfam" id="PF04542">
    <property type="entry name" value="Sigma70_r2"/>
    <property type="match status" value="1"/>
</dbReference>
<evidence type="ECO:0000259" key="3">
    <source>
        <dbReference type="Pfam" id="PF04542"/>
    </source>
</evidence>
<dbReference type="InterPro" id="IPR035940">
    <property type="entry name" value="CAP_sf"/>
</dbReference>
<dbReference type="Gene3D" id="3.40.33.10">
    <property type="entry name" value="CAP"/>
    <property type="match status" value="1"/>
</dbReference>
<dbReference type="InterPro" id="IPR014284">
    <property type="entry name" value="RNA_pol_sigma-70_dom"/>
</dbReference>